<evidence type="ECO:0000256" key="8">
    <source>
        <dbReference type="SAM" id="Phobius"/>
    </source>
</evidence>
<keyword evidence="6 8" id="KW-1133">Transmembrane helix</keyword>
<evidence type="ECO:0000313" key="9">
    <source>
        <dbReference type="EMBL" id="MBD3109355.1"/>
    </source>
</evidence>
<feature type="transmembrane region" description="Helical" evidence="8">
    <location>
        <begin position="189"/>
        <end position="209"/>
    </location>
</feature>
<feature type="transmembrane region" description="Helical" evidence="8">
    <location>
        <begin position="42"/>
        <end position="63"/>
    </location>
</feature>
<evidence type="ECO:0000256" key="3">
    <source>
        <dbReference type="ARBA" id="ARBA00022448"/>
    </source>
</evidence>
<keyword evidence="5 8" id="KW-0812">Transmembrane</keyword>
<evidence type="ECO:0000313" key="10">
    <source>
        <dbReference type="Proteomes" id="UP000602076"/>
    </source>
</evidence>
<dbReference type="GO" id="GO:0016020">
    <property type="term" value="C:membrane"/>
    <property type="evidence" value="ECO:0007669"/>
    <property type="project" value="UniProtKB-SubCell"/>
</dbReference>
<proteinExistence type="inferred from homology"/>
<evidence type="ECO:0000256" key="4">
    <source>
        <dbReference type="ARBA" id="ARBA00022544"/>
    </source>
</evidence>
<evidence type="ECO:0000256" key="6">
    <source>
        <dbReference type="ARBA" id="ARBA00022989"/>
    </source>
</evidence>
<evidence type="ECO:0000256" key="5">
    <source>
        <dbReference type="ARBA" id="ARBA00022692"/>
    </source>
</evidence>
<feature type="transmembrane region" description="Helical" evidence="8">
    <location>
        <begin position="221"/>
        <end position="241"/>
    </location>
</feature>
<protein>
    <submittedName>
        <fullName evidence="9">Endospore germination permease</fullName>
    </submittedName>
</protein>
<dbReference type="NCBIfam" id="TIGR00912">
    <property type="entry name" value="2A0309"/>
    <property type="match status" value="1"/>
</dbReference>
<keyword evidence="4" id="KW-0309">Germination</keyword>
<dbReference type="RefSeq" id="WP_190998892.1">
    <property type="nucleotide sequence ID" value="NZ_JACXSI010000034.1"/>
</dbReference>
<dbReference type="AlphaFoldDB" id="A0A927HB42"/>
<dbReference type="PANTHER" id="PTHR34975:SF2">
    <property type="entry name" value="SPORE GERMINATION PROTEIN A2"/>
    <property type="match status" value="1"/>
</dbReference>
<evidence type="ECO:0000256" key="2">
    <source>
        <dbReference type="ARBA" id="ARBA00007998"/>
    </source>
</evidence>
<keyword evidence="10" id="KW-1185">Reference proteome</keyword>
<comment type="caution">
    <text evidence="9">The sequence shown here is derived from an EMBL/GenBank/DDBJ whole genome shotgun (WGS) entry which is preliminary data.</text>
</comment>
<evidence type="ECO:0000256" key="7">
    <source>
        <dbReference type="ARBA" id="ARBA00023136"/>
    </source>
</evidence>
<sequence length="368" mass="42223">MSDLQMNRLTKSQFFFFTLHAQLGMAILSLPHILGLRAGHDGWISVIVCLLFALGLSALYYFIVKQYPDKNFFEITVDIFGKTAGKVINLILITYYFLYAVLMAQKCIDVLNLWLYYRTPPWVLISLFIFVCYYIVNADLQIIGRFLILSSFFIFLILFFVTWTIQDLNPLYLLPIGEAGITNILKGSFHGITAFAGFETFLFIHAFTAGTVKTKVKWERISILTAGSFYLITTLICFMYFPNAAKNIEHPVVYLLVPTKFTILERIEVFFLAGWVVVMITSCMCFLYVCCLGIGRLRKRADHKKEVGIVALIMFILTILADKVDSLSFWITVESVQLYFTYVTILFIPLLVAVIMIFKGRKVNKHET</sequence>
<feature type="transmembrane region" description="Helical" evidence="8">
    <location>
        <begin position="339"/>
        <end position="358"/>
    </location>
</feature>
<keyword evidence="3" id="KW-0813">Transport</keyword>
<keyword evidence="7 8" id="KW-0472">Membrane</keyword>
<dbReference type="Proteomes" id="UP000602076">
    <property type="component" value="Unassembled WGS sequence"/>
</dbReference>
<feature type="transmembrane region" description="Helical" evidence="8">
    <location>
        <begin position="114"/>
        <end position="136"/>
    </location>
</feature>
<comment type="subcellular location">
    <subcellularLocation>
        <location evidence="1">Membrane</location>
        <topology evidence="1">Multi-pass membrane protein</topology>
    </subcellularLocation>
</comment>
<feature type="transmembrane region" description="Helical" evidence="8">
    <location>
        <begin position="12"/>
        <end position="30"/>
    </location>
</feature>
<dbReference type="InterPro" id="IPR004761">
    <property type="entry name" value="Spore_GerAB"/>
</dbReference>
<dbReference type="PANTHER" id="PTHR34975">
    <property type="entry name" value="SPORE GERMINATION PROTEIN A2"/>
    <property type="match status" value="1"/>
</dbReference>
<reference evidence="9" key="1">
    <citation type="submission" date="2020-09" db="EMBL/GenBank/DDBJ databases">
        <title>Bacillus faecalis sp. nov., a moderately halophilic bacterium isolated from cow faeces.</title>
        <authorList>
            <person name="Jiang L."/>
            <person name="Lee J."/>
        </authorList>
    </citation>
    <scope>NUCLEOTIDE SEQUENCE</scope>
    <source>
        <strain evidence="9">AGMB 02131</strain>
    </source>
</reference>
<gene>
    <name evidence="9" type="ORF">IEO70_13490</name>
</gene>
<feature type="transmembrane region" description="Helical" evidence="8">
    <location>
        <begin position="307"/>
        <end position="333"/>
    </location>
</feature>
<feature type="transmembrane region" description="Helical" evidence="8">
    <location>
        <begin position="143"/>
        <end position="165"/>
    </location>
</feature>
<feature type="transmembrane region" description="Helical" evidence="8">
    <location>
        <begin position="84"/>
        <end position="102"/>
    </location>
</feature>
<name>A0A927HB42_9BACI</name>
<feature type="transmembrane region" description="Helical" evidence="8">
    <location>
        <begin position="269"/>
        <end position="295"/>
    </location>
</feature>
<dbReference type="GO" id="GO:0009847">
    <property type="term" value="P:spore germination"/>
    <property type="evidence" value="ECO:0007669"/>
    <property type="project" value="InterPro"/>
</dbReference>
<evidence type="ECO:0000256" key="1">
    <source>
        <dbReference type="ARBA" id="ARBA00004141"/>
    </source>
</evidence>
<organism evidence="9 10">
    <name type="scientific">Peribacillus faecalis</name>
    <dbReference type="NCBI Taxonomy" id="2772559"/>
    <lineage>
        <taxon>Bacteria</taxon>
        <taxon>Bacillati</taxon>
        <taxon>Bacillota</taxon>
        <taxon>Bacilli</taxon>
        <taxon>Bacillales</taxon>
        <taxon>Bacillaceae</taxon>
        <taxon>Peribacillus</taxon>
    </lineage>
</organism>
<accession>A0A927HB42</accession>
<dbReference type="Pfam" id="PF03845">
    <property type="entry name" value="Spore_permease"/>
    <property type="match status" value="1"/>
</dbReference>
<comment type="similarity">
    <text evidence="2">Belongs to the amino acid-polyamine-organocation (APC) superfamily. Spore germination protein (SGP) (TC 2.A.3.9) family.</text>
</comment>
<dbReference type="EMBL" id="JACXSI010000034">
    <property type="protein sequence ID" value="MBD3109355.1"/>
    <property type="molecule type" value="Genomic_DNA"/>
</dbReference>